<keyword evidence="3" id="KW-0238">DNA-binding</keyword>
<dbReference type="InterPro" id="IPR000551">
    <property type="entry name" value="MerR-type_HTH_dom"/>
</dbReference>
<feature type="domain" description="HTH merR-type" evidence="5">
    <location>
        <begin position="17"/>
        <end position="85"/>
    </location>
</feature>
<evidence type="ECO:0000313" key="7">
    <source>
        <dbReference type="Proteomes" id="UP001595978"/>
    </source>
</evidence>
<organism evidence="6 7">
    <name type="scientific">Ureibacillus suwonensis</name>
    <dbReference type="NCBI Taxonomy" id="313007"/>
    <lineage>
        <taxon>Bacteria</taxon>
        <taxon>Bacillati</taxon>
        <taxon>Bacillota</taxon>
        <taxon>Bacilli</taxon>
        <taxon>Bacillales</taxon>
        <taxon>Caryophanaceae</taxon>
        <taxon>Ureibacillus</taxon>
    </lineage>
</organism>
<evidence type="ECO:0000256" key="3">
    <source>
        <dbReference type="ARBA" id="ARBA00023125"/>
    </source>
</evidence>
<sequence>MSYQNKRTSEIRRSMPLLPIGTVIQLTDLSARQIRYYEEQGLICPHRTEGNQRMFSLNDVDLLLEIKDFLEQGLNIAGIKKIFEMKKGAKDGKFGKELSDEEIRSILREEMKNAQSRSHKPLLRYADVTRYYQ</sequence>
<dbReference type="SMART" id="SM00422">
    <property type="entry name" value="HTH_MERR"/>
    <property type="match status" value="1"/>
</dbReference>
<proteinExistence type="predicted"/>
<name>A0ABW0R8T6_9BACL</name>
<dbReference type="Gene3D" id="1.10.1660.10">
    <property type="match status" value="1"/>
</dbReference>
<keyword evidence="7" id="KW-1185">Reference proteome</keyword>
<comment type="caution">
    <text evidence="6">The sequence shown here is derived from an EMBL/GenBank/DDBJ whole genome shotgun (WGS) entry which is preliminary data.</text>
</comment>
<evidence type="ECO:0000256" key="1">
    <source>
        <dbReference type="ARBA" id="ARBA00022491"/>
    </source>
</evidence>
<dbReference type="EMBL" id="JBHSNQ010000048">
    <property type="protein sequence ID" value="MFC5541154.1"/>
    <property type="molecule type" value="Genomic_DNA"/>
</dbReference>
<dbReference type="PROSITE" id="PS50937">
    <property type="entry name" value="HTH_MERR_2"/>
    <property type="match status" value="1"/>
</dbReference>
<evidence type="ECO:0000256" key="4">
    <source>
        <dbReference type="ARBA" id="ARBA00023163"/>
    </source>
</evidence>
<keyword evidence="2" id="KW-0805">Transcription regulation</keyword>
<dbReference type="RefSeq" id="WP_342469773.1">
    <property type="nucleotide sequence ID" value="NZ_JBHSNQ010000048.1"/>
</dbReference>
<keyword evidence="1" id="KW-0678">Repressor</keyword>
<dbReference type="Pfam" id="PF13411">
    <property type="entry name" value="MerR_1"/>
    <property type="match status" value="1"/>
</dbReference>
<evidence type="ECO:0000259" key="5">
    <source>
        <dbReference type="PROSITE" id="PS50937"/>
    </source>
</evidence>
<reference evidence="7" key="1">
    <citation type="journal article" date="2019" name="Int. J. Syst. Evol. Microbiol.">
        <title>The Global Catalogue of Microorganisms (GCM) 10K type strain sequencing project: providing services to taxonomists for standard genome sequencing and annotation.</title>
        <authorList>
            <consortium name="The Broad Institute Genomics Platform"/>
            <consortium name="The Broad Institute Genome Sequencing Center for Infectious Disease"/>
            <person name="Wu L."/>
            <person name="Ma J."/>
        </authorList>
    </citation>
    <scope>NUCLEOTIDE SEQUENCE [LARGE SCALE GENOMIC DNA]</scope>
    <source>
        <strain evidence="7">CCUG 56331</strain>
    </source>
</reference>
<dbReference type="Proteomes" id="UP001595978">
    <property type="component" value="Unassembled WGS sequence"/>
</dbReference>
<dbReference type="CDD" id="cd01105">
    <property type="entry name" value="HTH_GlnR-like"/>
    <property type="match status" value="1"/>
</dbReference>
<gene>
    <name evidence="6" type="ORF">ACFPOH_05095</name>
</gene>
<dbReference type="InterPro" id="IPR047057">
    <property type="entry name" value="MerR_fam"/>
</dbReference>
<dbReference type="SUPFAM" id="SSF46955">
    <property type="entry name" value="Putative DNA-binding domain"/>
    <property type="match status" value="1"/>
</dbReference>
<dbReference type="PANTHER" id="PTHR30204">
    <property type="entry name" value="REDOX-CYCLING DRUG-SENSING TRANSCRIPTIONAL ACTIVATOR SOXR"/>
    <property type="match status" value="1"/>
</dbReference>
<keyword evidence="4" id="KW-0804">Transcription</keyword>
<evidence type="ECO:0000313" key="6">
    <source>
        <dbReference type="EMBL" id="MFC5541154.1"/>
    </source>
</evidence>
<evidence type="ECO:0000256" key="2">
    <source>
        <dbReference type="ARBA" id="ARBA00023015"/>
    </source>
</evidence>
<protein>
    <submittedName>
        <fullName evidence="6">MerR family transcriptional regulator</fullName>
    </submittedName>
</protein>
<dbReference type="PANTHER" id="PTHR30204:SF65">
    <property type="entry name" value="HTH-TYPE TRANSCRIPTIONAL REGULATOR TNRA"/>
    <property type="match status" value="1"/>
</dbReference>
<dbReference type="InterPro" id="IPR009061">
    <property type="entry name" value="DNA-bd_dom_put_sf"/>
</dbReference>
<accession>A0ABW0R8T6</accession>